<dbReference type="AlphaFoldDB" id="A0A0C1K329"/>
<evidence type="ECO:0000313" key="2">
    <source>
        <dbReference type="Proteomes" id="UP000031465"/>
    </source>
</evidence>
<protein>
    <submittedName>
        <fullName evidence="1">Uncharacterized protein</fullName>
    </submittedName>
</protein>
<proteinExistence type="predicted"/>
<dbReference type="Proteomes" id="UP000031465">
    <property type="component" value="Unassembled WGS sequence"/>
</dbReference>
<evidence type="ECO:0000313" key="1">
    <source>
        <dbReference type="EMBL" id="KIC73742.1"/>
    </source>
</evidence>
<name>A0A0C1K329_9BACT</name>
<dbReference type="RefSeq" id="WP_272946389.1">
    <property type="nucleotide sequence ID" value="NZ_JSAN01000020.1"/>
</dbReference>
<organism evidence="1 2">
    <name type="scientific">Candidatus Protochlamydia amoebophila</name>
    <dbReference type="NCBI Taxonomy" id="362787"/>
    <lineage>
        <taxon>Bacteria</taxon>
        <taxon>Pseudomonadati</taxon>
        <taxon>Chlamydiota</taxon>
        <taxon>Chlamydiia</taxon>
        <taxon>Parachlamydiales</taxon>
        <taxon>Parachlamydiaceae</taxon>
        <taxon>Candidatus Protochlamydia</taxon>
    </lineage>
</organism>
<accession>A0A0C1K329</accession>
<sequence>MRLCSQEALPDGLLLLGIQLYQQTNRRFSFLVQRIAQKNLQQN</sequence>
<dbReference type="EMBL" id="JSAN01000020">
    <property type="protein sequence ID" value="KIC73742.1"/>
    <property type="molecule type" value="Genomic_DNA"/>
</dbReference>
<comment type="caution">
    <text evidence="1">The sequence shown here is derived from an EMBL/GenBank/DDBJ whole genome shotgun (WGS) entry which is preliminary data.</text>
</comment>
<reference evidence="1 2" key="1">
    <citation type="journal article" date="2014" name="Mol. Biol. Evol.">
        <title>Massive expansion of Ubiquitination-related gene families within the Chlamydiae.</title>
        <authorList>
            <person name="Domman D."/>
            <person name="Collingro A."/>
            <person name="Lagkouvardos I."/>
            <person name="Gehre L."/>
            <person name="Weinmaier T."/>
            <person name="Rattei T."/>
            <person name="Subtil A."/>
            <person name="Horn M."/>
        </authorList>
    </citation>
    <scope>NUCLEOTIDE SEQUENCE [LARGE SCALE GENOMIC DNA]</scope>
    <source>
        <strain evidence="1 2">EI2</strain>
    </source>
</reference>
<gene>
    <name evidence="1" type="ORF">DB44_AV00050</name>
</gene>